<organism evidence="1 2">
    <name type="scientific">Candidatus Zambryskibacteria bacterium CG11_big_fil_rev_8_21_14_0_20_40_24</name>
    <dbReference type="NCBI Taxonomy" id="1975116"/>
    <lineage>
        <taxon>Bacteria</taxon>
        <taxon>Candidatus Zambryskiibacteriota</taxon>
    </lineage>
</organism>
<proteinExistence type="predicted"/>
<dbReference type="Gene3D" id="3.40.50.1820">
    <property type="entry name" value="alpha/beta hydrolase"/>
    <property type="match status" value="1"/>
</dbReference>
<evidence type="ECO:0000313" key="1">
    <source>
        <dbReference type="EMBL" id="PIQ66727.1"/>
    </source>
</evidence>
<evidence type="ECO:0000313" key="2">
    <source>
        <dbReference type="Proteomes" id="UP000229834"/>
    </source>
</evidence>
<name>A0A2H0K652_9BACT</name>
<accession>A0A2H0K652</accession>
<dbReference type="SUPFAM" id="SSF53474">
    <property type="entry name" value="alpha/beta-Hydrolases"/>
    <property type="match status" value="1"/>
</dbReference>
<reference evidence="1 2" key="1">
    <citation type="submission" date="2017-09" db="EMBL/GenBank/DDBJ databases">
        <title>Depth-based differentiation of microbial function through sediment-hosted aquifers and enrichment of novel symbionts in the deep terrestrial subsurface.</title>
        <authorList>
            <person name="Probst A.J."/>
            <person name="Ladd B."/>
            <person name="Jarett J.K."/>
            <person name="Geller-Mcgrath D.E."/>
            <person name="Sieber C.M."/>
            <person name="Emerson J.B."/>
            <person name="Anantharaman K."/>
            <person name="Thomas B.C."/>
            <person name="Malmstrom R."/>
            <person name="Stieglmeier M."/>
            <person name="Klingl A."/>
            <person name="Woyke T."/>
            <person name="Ryan C.M."/>
            <person name="Banfield J.F."/>
        </authorList>
    </citation>
    <scope>NUCLEOTIDE SEQUENCE [LARGE SCALE GENOMIC DNA]</scope>
    <source>
        <strain evidence="1">CG11_big_fil_rev_8_21_14_0_20_40_24</strain>
    </source>
</reference>
<gene>
    <name evidence="1" type="ORF">COV95_02580</name>
</gene>
<comment type="caution">
    <text evidence="1">The sequence shown here is derived from an EMBL/GenBank/DDBJ whole genome shotgun (WGS) entry which is preliminary data.</text>
</comment>
<evidence type="ECO:0008006" key="3">
    <source>
        <dbReference type="Google" id="ProtNLM"/>
    </source>
</evidence>
<dbReference type="AlphaFoldDB" id="A0A2H0K652"/>
<dbReference type="InterPro" id="IPR029058">
    <property type="entry name" value="AB_hydrolase_fold"/>
</dbReference>
<dbReference type="Proteomes" id="UP000229834">
    <property type="component" value="Unassembled WGS sequence"/>
</dbReference>
<protein>
    <recommendedName>
        <fullName evidence="3">Alpha/beta hydrolase</fullName>
    </recommendedName>
</protein>
<sequence>MRGIKPKIYIIPGMGESTRARNYSELIKYARNLGFRVMPVNIHWSTKMSMDDYVKQADLKIPNNIQNGYILGFSFGAYVASILSSKKNMKGYIFCSISPYFKENLKYIPKETKKYFGKKLFNSFRKYSFPDDQTAQAWFLIGKKDWKIAIKVAKESYKKWLGKKSFYLIKEAGHNLAHPNYLKGVKYIIKML</sequence>
<dbReference type="EMBL" id="PCVC01000071">
    <property type="protein sequence ID" value="PIQ66727.1"/>
    <property type="molecule type" value="Genomic_DNA"/>
</dbReference>